<dbReference type="SMART" id="SM00406">
    <property type="entry name" value="IGv"/>
    <property type="match status" value="15"/>
</dbReference>
<feature type="domain" description="Ig-like" evidence="19">
    <location>
        <begin position="3209"/>
        <end position="3291"/>
    </location>
</feature>
<dbReference type="SMART" id="SM00233">
    <property type="entry name" value="PH"/>
    <property type="match status" value="1"/>
</dbReference>
<evidence type="ECO:0008006" key="23">
    <source>
        <dbReference type="Google" id="ProtNLM"/>
    </source>
</evidence>
<feature type="domain" description="Ig-like" evidence="19">
    <location>
        <begin position="2141"/>
        <end position="2225"/>
    </location>
</feature>
<feature type="non-terminal residue" evidence="21">
    <location>
        <position position="1"/>
    </location>
</feature>
<dbReference type="InterPro" id="IPR011993">
    <property type="entry name" value="PH-like_dom_sf"/>
</dbReference>
<dbReference type="SUPFAM" id="SSF56112">
    <property type="entry name" value="Protein kinase-like (PK-like)"/>
    <property type="match status" value="2"/>
</dbReference>
<evidence type="ECO:0000259" key="18">
    <source>
        <dbReference type="PROSITE" id="PS50011"/>
    </source>
</evidence>
<evidence type="ECO:0000256" key="5">
    <source>
        <dbReference type="ARBA" id="ARBA00022553"/>
    </source>
</evidence>
<keyword evidence="8 14" id="KW-0067">ATP-binding</keyword>
<keyword evidence="7 14" id="KW-0547">Nucleotide-binding</keyword>
<feature type="domain" description="Ig-like" evidence="19">
    <location>
        <begin position="1604"/>
        <end position="1689"/>
    </location>
</feature>
<dbReference type="SMART" id="SM00409">
    <property type="entry name" value="IG"/>
    <property type="match status" value="41"/>
</dbReference>
<sequence length="6377" mass="715632">RPLIVKQPISDVEVKENGSVTLSCEFCPSPRVVRWFKGRTPLFASNKYTMKREKNRVEMTILGVKAVDSGEYRCLAGGSETRGRISVEVKRLKIIRHLEQVETEEDGSAVFSCELSHESPSVQWLLNDRILYTNHINKIQNSGKVYSLILKRLTPQESRVTFKTLDISESAFLRVREKPAVFLRSLEDVAGEERGEVLLQCEVSKPSVTPIWRKDGETLTANEKYEILHVGKSLTLIVRKLRKDDGGEYSCDIGCSQTKAKVIVRALRITITKRIRTTTVLEGENCSFECVLSHDIIDEALWILNGQLIVSNGHIIVANKGRKYTMSIQEVTISDAGEVVFTIKDLSCRTMLFVKEKPVRVFRDMLNVKATPGEDPELSCEITKPDATVKWLKNGRLIRVSPKYEIIRKDYLVKLIIHNAAIMDSGEYCCEADGIATRARLDVRDLQHTFAKELRDLRAEEKGSVIMECETRRPATTVTWLKGLTVLSSGQKYMMKKKDVVLTLTIFSLEKSDSAVYTCDVGTMQSRALLTVQGQKVVIVDELEDKECLEGDTIIFKCRICPSDYTDVKWYLDETLLYTNDLNEIKMMPGGYHTLTFEQLARKDTGTISFEAGDKRSYASLLVRERRPTITKALEDTEAIEGGSLMLLCKTSKPCHIVWYKDGCLVWNSSKYLVSRSGNEARLAIRDVKDSDAGVYECDAGSVSSKATLTVKVIPAEFTKALQNQEVKEGESVTLTCEYSIPGVQFIWRKGPETLKSSEKYHMRQRKSCISLTIHNLKPEDSGNYICICRDQKTMATVIVNAVPISFVKDLKNQEIEEGKNVTLRCELSKAGIPVEWLKDEQTLCPGEKYQMRHIVTILELVIRNPVPEDSGTYMCVCEDQRTKAIIKIRTQPITFKQKLRNQFAEVGNSIILHCEISKPDTPVEWRKGNNLLKSGEKYKIRQRGYMLELKIFNLTQEDSGVYSCTSETAQTSANITVSAQPVTFKEKLKNLVAEEGKMITLHCELSKTGVPVEWWNGDELLQPGEKYKMRERDTSVELIICEAVPEDSGVYRCVCGDQKTKATIKIVGAPATFKQNLKNQEALEGESITLHCELSKVGVPVEWWRGDKPLLPGPRYQTRLNGRTAELEITNIFPEDAGIYSCVTGGQKTTAEVKVKALPITFKRELQNQVSIEGESAVFTCELSKPGAPVEWRKGRVILKAGAKYHLKLEGRLTKLVINNLVEGDAGNYTCKTKDSQSTAELMVQGLPATFKATLKNQEAQEGNSVTLHCELSKAGVRVEWWKGEEMLKTGEKYQLRHKEAKAELLIRKAQPEDSGVYRCVCGDQKTEATIKVNALPITFKQELMNQEGEEGNNITLRCELSKASADVEWLKGEEVLKPGEKYQMRQISTKMELVIRKAVPEDSGVYFCVCPDQTSKATVKINALPVTFKQNLRNQEVVEGNTVALRCELSKPGAAVKWWRGEEMLEVGEKYQMRTEGRIAELLIKNVNSEDVGSYSCTMGKEKTTAEVKVKALPVTFKRELQNEVTKEGGQAVLRCELSKPGTQVDWRKGRVILKPNDKYEMKQEGTFTKLVIRNVEASDAGSYSCKTKDSESTAELTVKVPPITFKVKLKNQEVEEENTLVLHCELSKAGCPVEWRKGEELLRSGYKYQIRDCDVTRQLIIMKAIPEDSGVYSCICGEQKTKATVRVFATPVTFKQNLKNQEAPEGGVVILHCELSKAGVPVTWLRGDEELSNGTKYKIKQEGLVAELHIKNVLPVDVGEYSCIVGDQKTTAEVNVRAAASVFFEKELESQEAIEGESVLFSCLLSSDNAPVTWRKDANQITQGGRYTLHRKGATQELEIRKLRVEDAGVYTCSVRGKKTSATLRVIERVRIVKGLRDLTVTAGESARFVCELSHENVLDGVWWLGSNVLQENEMNQMSICGKEHQLVLTMTTPEESGVVSFVVGNEKTSAHLRVNSKPRVFIEENLKDMTIFEGDSATLCCVTSDTCTPVTWKRNNVTLLPGEKYEPLKHGKRNILLIHKVRKEDAGIYMCDTGDMQSSATLTVKERPLFFCGELQNQEAEEGETTFLCCELSQPGVAVEWKKGAVLLRPGNKYEMKQDGCELQLQINDLTSQDSGAYRCCADGIETRASITVKERPLYFCEELQNQEAEEGETAFLCCELSKPGVPVQWKKGAMLLKNGQKYEMTQEGNEVQLQIHDLTSQDSGIYRCCAGNLETRANIIVKEQPLFFCEELHNQEAEEGETAFLCCELSKPGVEVQWKKGAIRLRAGNKYEMKQDGCKAQLQIHDLTRQDSGTYKCCSGNLVTTASVVVKEQPLYFIKMLECQEAEEGETAFLCCELSKTGAVVNWKKGSVLLKPGRKYKINQNAGELQLQIHELTSQDSGVYTCCVGSLVTSASLEVKEQPLYFCEELQRQEIEEGETAILSCEISKTGVEVQWKKGMLLLRPGNKYEMKQDGCNLQLLIHEVNSQDSGIYKCCAGSLVTTASLDVKEKPLFFSEDLQNEQAEEGKTAILCCELSKPEVSVQWKKGTVLLKPSKKYEMKQDGRQLQLQIHELTAQDSGTYKCCAGSLVTTASLLVKEKPLFFSEELQNQQAEEGNTVIFYCELSKPGDSVQWKKGTVLLKPSKKYEIKQDGCQLQLQIHELTAQDSGTYKCCAGSLVTTASLVVKEKPLFFSEELQNQQAEEGKTAILCCELSKPGVSVQWKKGTVLLKPSKKYEMKQDGRQLQLQIHELTAQDSGPYKCYAGSLVTTASLVVKEQPLFFSEDLQNQEAEEGKTAILSCELSKPGDSVQWKKGAVILKPSKKYEIKQDGRQLQLHIHEITAQDSGTYKCCAGSLVTTASLVIKEKPLFFSEVLQNQQAEEGNTVILCCELSKPEVSVQWKKGTVLLKPSKKYESKQDGRQLQLYIHELTAQDSGTYKCCAGSLVTSASLVVKEQPLFFSEELQNKAAEEGKIAILSCELSKPGVTVQWKKGTVLLKPSKKYEIKQDGRQLQLYIHELTAQDSGTYKCGAGSLVTTCSVTVKEQPIFFCKNLQSLEAEEGEVTTLTCELSKPGVAVQWKKGTVLLKPGNKYEMKQDGCLLQLQICDLKIEDSGSYKCFAGSMVTTASLIVKEHPLFFSEELQNQEVEEGKTVILRCELSKPGDSVQWKKGAVILKPSKKYEMKQDGRQLQLYIHEVTAQDSGAYKCCAGSLVTNGSITVKEQPIYFSKILQSIEAEEGETALLTCELSKPGVPVQWKKGTVLLEPGNKYEMKQDGSILHLQIHDLTCLDSGIYKCCAARMETTASLVIKEASPRSKDIPQPPLRLKGKNIIEETHSGLVHKKQAVIIDEPDISILEPSEVHFQDLCEKVTDDQDAKRKSLVRQKGEDVSSKIVNVSSRTMEEPEITSLTTDAPEEQRKKVVDTGSKEVTKISMDQHNEKMSGQVQKKTPSIDTNEQSKEPPRNVPQPPPRSKSKATHPDVSLQDQYSVFEANNQNVKDTTVDKKGKKQDVAMELTMKTKEASKHPDLTLSLSKEKFSQPHVEIKRQPYVLEAKNQDMDVKQTVDTTLKISHYGLDQPVFKAPQEQPCNLEERNECFKMESTVNKELKKEPIVDTIFKPSEVDENPNHMNEKKEPKKKSLDKYEKHEKRNVQFELELEIEKVQSKDEHHGKITKNVKEKAPNIAITDQKPKEQISLVQKTTTLTIRDVQRDSLEGETNLLHIDSGELKNVKQVVDEHHGKVPKHVTEKATNTATASQKFKEEIISAEKVTTMSVRDVQRDSQVGKPNLPDIDSGDLKNVKQVVEEHHGKIPKHVKGKATTVAITSQKFKEEIIPAEKTTTMSVRDVQRDTQVAESNLPETDSGDLKNVKQVVEEHTRRIPKNVTGKATNIAITSQKFKEEIIPAEKATTVSFKDVQKVLPKVEPNLPHIDNGDQKDVKQVVIKVDVSGESVIQPEEITSVDTEKQKSSQVEHDNVDTPGIDIDFKDEPEMREAAIKIQAAFKGYKIRKDMRLVFKEVFKNQNLDLGGTAFLECVVEGKIDTMRWLKDGVDLRSGKRYKITHNVDGRCILEISRVTNKDAGIYTCEVANKFGAISYNGNVTVGKPQKSSQTIQTAQTPGTEIVSEKEIVPVLNTEEESLRLVYDLPADDTYSKIQEKRRSLVSVSSLSCYSDYDTAPDVETEYQSRRKEAEKSKHEARTTQTSEEERSVSLQPPKTTDQLKGKGCDSLSHTPSPKRIHSYKSSANNESFSESDGDDDRGEIFDIYVAKTDCHPLGGNKEAFVLKESQFVEVLDSSHPVRWLVRTKPTKITPSRQGWVSPAYLEKKTKEIFSMAHEAETRESPEKGKKMFSKDEHGLIQSRLIKGLLDGENSFVQEMNFFVEHHLQYLEMSSQVPLTILSQKEYIFRNIRDIASFHECCILPKLEMCFSDDDVAQCFVSYAPDFEMYLQFITGLPQAEACISDKNTQHFFKQYANTELAHLDTQVFNVSTYLQRPMERIQTYKTVLKELIRNKAKSGQNCCLLEDAFAMVSSLPWRAENLHHLSMIENYPAPLKGLGEPIRQGHFIVWEEIPEVKVSQRGHHRHVFLFKDCIVFCKPKRELGTYTEAYIFKNKMKLSDIDVKDTVEGDDRSFGLWHEHRGMVRKIILQARSILLRLSWLKDLRDLQQRSKQPAWSAPCFEQHLTDYPAKLGQTVKLVCKVTGTPKPVIKWYKDGHAVEDDEHHITSEGQLGACYLVLTAVTVVDSGQYMCYATNPAGNASTLANVMIDVPPSFTTRLQNSVLVKGQDVQFKCSTQSDPLPTIRWFKDGIQLENTKKHQIQSDVQTGILTLTIKTAEEADQGQYQCELLNEVGSAKCKAELCPPAPLAVTVSTQKQSQTTPTPEPQSEGWSSSFVKNLFHILFQPGYRELPAAAVEDTQTLEEQDDVERQVQAAQEEGPIEPEEHFHSNTEEELLTEPPAVQVAIEDLTVRPGQPATFSAIITGQPTPEIQWFKNDKEISSNEYTEIVQSSARCSLTLLDTQIEDCGTYTCIASNSAGQASCQAKLSVDAGPDEIEEEREVEFGKRRKLHSVYEVYEEIGRGTFGVVKKVTHRASGECFAAKFLPLRSSTRTRAFQERDLLSRLAHRRLACLLDFFSTRRTLVLVVELCSTQGLLDHLFLKGSVTEREVQLYIQQVLEGIGYIHSMNILHLDIKTDNILMVSPAREDIKICDFGFCQEIDNSRHQYSKFGTPEFVAPEIVHQEPVTIATDIWSLGVVTYLCLTCHCPFFGENDRATLMKVAEGLLYWDTPEITSRSVEAQDFLHRVLQPDPEMRPSASECLSHEWFQGYYEDEEPEDINTKNLKSFISRRKWQRSLTCLGSVLTLRPIPELLEAPLRDVSITASREPQEPSSTSLSSGSSSDYDEADAWDFFQQMSQEDEDDLEEEDEYDPYAHVSKTPTILKRDEEDVLIGKDRVHSGPLVIPMNTPLTEPVSLERGDSSPSLHLSEGEEGLAGGPPIPRRSLIKSTFYCSSEQLSPISARHMTLRDKIQAKKQERGRKPLRASLSGRLNEPLIEYVEDSPDLEANRNQRRGSMHSSILKSSSFDSGVSAAHPSIHTQRRSRSLDVYMQRSPASPVQGEDEHDVEVSQKPDATDEEEAKTEEVQVRRKLCRRSAFLSKKGPDVMRKVRAQVHEPEEGHQPVLKSSCEDDIQLQITETEAAHLGDEESVDGSQLSLACSLDHGSEASSRVGSYEELSHRHLHDETLIAGSSGKTSPCSLLQDSEDEDMERVLRSLRQDLPQAPPRRRTNSSSSGLNEMRNKSDIHLRRSSSALPVQAAVAGRESKEVLQRHASAPALQDKPPSGKSSKPGFMKIFRKHSWASHSSPQLEGLEKKQGEGASSQPKTPLLNLRKKMRASASSITKLFTRQCSKDDIEKKKGGPIVKNPSPVIPDKMTHPATVSAATSSESHQKKSKLFSLKVPIFKKTKESPVKPSRPDVIHLAVGGALVFWKPVPSKEPVTYCIQYSVNGGEWRTLSENVTDSCFTANALPRGPGYIFRVSYNTKTGLAPFSDPSPPAFMATPYEESHNPLIQMESIGSKVTVPGGLGTEKSYSFLSEINRGRFSVVMQCEDSRSSQMLAAKMTPYRPEQRQLVLREYQLLRRLSHPRIVQLQLAILTPTCLVLIEELCSGRELLYNLAERNLYSETHVTDLLEQILSAVDYLHGRRIVHLDLKSDNMLVTGRNVVKIVDLGSAQPFTPGHALNIEHIKEMTDNKFYIVLPKAPEILEGQGVGPETDIWAVGVLAFIMLSADSPFHADLNWERDRNIKKGKIQFSRCYPGLSEGAINFMKNTLSNKAWSRPTAAECLQNPWIQGDRPPSKHTDSMVCFSADKLQAYLREREVKRDHVRTKIKLPLS</sequence>
<keyword evidence="12" id="KW-0393">Immunoglobulin domain</keyword>
<dbReference type="FunFam" id="2.60.40.10:FF:000032">
    <property type="entry name" value="palladin isoform X1"/>
    <property type="match status" value="1"/>
</dbReference>
<feature type="domain" description="Ig-like" evidence="19">
    <location>
        <begin position="4754"/>
        <end position="4844"/>
    </location>
</feature>
<dbReference type="InterPro" id="IPR055251">
    <property type="entry name" value="SOS1_NGEF_PH"/>
</dbReference>
<feature type="region of interest" description="Disordered" evidence="15">
    <location>
        <begin position="4163"/>
        <end position="4239"/>
    </location>
</feature>
<keyword evidence="22" id="KW-1185">Reference proteome</keyword>
<evidence type="ECO:0000259" key="17">
    <source>
        <dbReference type="PROSITE" id="PS50010"/>
    </source>
</evidence>
<evidence type="ECO:0000313" key="22">
    <source>
        <dbReference type="Proteomes" id="UP001479290"/>
    </source>
</evidence>
<dbReference type="InterPro" id="IPR003599">
    <property type="entry name" value="Ig_sub"/>
</dbReference>
<dbReference type="Pfam" id="PF07679">
    <property type="entry name" value="I-set"/>
    <property type="match status" value="37"/>
</dbReference>
<evidence type="ECO:0000256" key="8">
    <source>
        <dbReference type="ARBA" id="ARBA00022840"/>
    </source>
</evidence>
<feature type="region of interest" description="Disordered" evidence="15">
    <location>
        <begin position="3944"/>
        <end position="3966"/>
    </location>
</feature>
<dbReference type="Proteomes" id="UP001479290">
    <property type="component" value="Unassembled WGS sequence"/>
</dbReference>
<dbReference type="PROSITE" id="PS50003">
    <property type="entry name" value="PH_DOMAIN"/>
    <property type="match status" value="1"/>
</dbReference>
<dbReference type="CDD" id="cd20971">
    <property type="entry name" value="IgI_1_Titin-A168_like"/>
    <property type="match status" value="1"/>
</dbReference>
<evidence type="ECO:0000256" key="11">
    <source>
        <dbReference type="ARBA" id="ARBA00023242"/>
    </source>
</evidence>
<feature type="domain" description="Ig-like" evidence="19">
    <location>
        <begin position="1338"/>
        <end position="1422"/>
    </location>
</feature>
<feature type="domain" description="PH" evidence="16">
    <location>
        <begin position="4541"/>
        <end position="4650"/>
    </location>
</feature>
<dbReference type="InterPro" id="IPR013098">
    <property type="entry name" value="Ig_I-set"/>
</dbReference>
<dbReference type="InterPro" id="IPR013151">
    <property type="entry name" value="Immunoglobulin_dom"/>
</dbReference>
<feature type="domain" description="Ig-like" evidence="19">
    <location>
        <begin position="2319"/>
        <end position="2403"/>
    </location>
</feature>
<dbReference type="Gene3D" id="1.20.900.10">
    <property type="entry name" value="Dbl homology (DH) domain"/>
    <property type="match status" value="1"/>
</dbReference>
<dbReference type="Gene3D" id="2.30.29.30">
    <property type="entry name" value="Pleckstrin-homology domain (PH domain)/Phosphotyrosine-binding domain (PTB)"/>
    <property type="match status" value="1"/>
</dbReference>
<dbReference type="GO" id="GO:0005737">
    <property type="term" value="C:cytoplasm"/>
    <property type="evidence" value="ECO:0007669"/>
    <property type="project" value="UniProtKB-SubCell"/>
</dbReference>
<dbReference type="SMART" id="SM00325">
    <property type="entry name" value="RhoGEF"/>
    <property type="match status" value="1"/>
</dbReference>
<feature type="domain" description="Ig-like" evidence="19">
    <location>
        <begin position="2408"/>
        <end position="2492"/>
    </location>
</feature>
<evidence type="ECO:0000256" key="1">
    <source>
        <dbReference type="ARBA" id="ARBA00004123"/>
    </source>
</evidence>
<dbReference type="InterPro" id="IPR008271">
    <property type="entry name" value="Ser/Thr_kinase_AS"/>
</dbReference>
<keyword evidence="9" id="KW-1015">Disulfide bond</keyword>
<feature type="domain" description="Ig-like" evidence="19">
    <location>
        <begin position="3031"/>
        <end position="3115"/>
    </location>
</feature>
<evidence type="ECO:0000256" key="12">
    <source>
        <dbReference type="ARBA" id="ARBA00023319"/>
    </source>
</evidence>
<dbReference type="InterPro" id="IPR013106">
    <property type="entry name" value="Ig_V-set"/>
</dbReference>
<dbReference type="SUPFAM" id="SSF48726">
    <property type="entry name" value="Immunoglobulin"/>
    <property type="match status" value="41"/>
</dbReference>
<gene>
    <name evidence="21" type="ORF">ABG768_026745</name>
</gene>
<dbReference type="Gene3D" id="2.30.30.40">
    <property type="entry name" value="SH3 Domains"/>
    <property type="match status" value="1"/>
</dbReference>
<dbReference type="InterPro" id="IPR000048">
    <property type="entry name" value="IQ_motif_EF-hand-BS"/>
</dbReference>
<dbReference type="Pfam" id="PF00047">
    <property type="entry name" value="ig"/>
    <property type="match status" value="1"/>
</dbReference>
<dbReference type="PANTHER" id="PTHR35971:SF5">
    <property type="entry name" value="OBSCURIN LIKE CYTOSKELETAL ADAPTOR 1"/>
    <property type="match status" value="1"/>
</dbReference>
<feature type="domain" description="Ig-like" evidence="19">
    <location>
        <begin position="982"/>
        <end position="1066"/>
    </location>
</feature>
<comment type="similarity">
    <text evidence="3">Belongs to the protein kinase superfamily. CAMK Ser/Thr protein kinase family.</text>
</comment>
<feature type="domain" description="Ig-like" evidence="19">
    <location>
        <begin position="2052"/>
        <end position="2136"/>
    </location>
</feature>
<dbReference type="GO" id="GO:0005524">
    <property type="term" value="F:ATP binding"/>
    <property type="evidence" value="ECO:0007669"/>
    <property type="project" value="UniProtKB-UniRule"/>
</dbReference>
<evidence type="ECO:0000259" key="20">
    <source>
        <dbReference type="PROSITE" id="PS50853"/>
    </source>
</evidence>
<dbReference type="Pfam" id="PF00069">
    <property type="entry name" value="Pkinase"/>
    <property type="match status" value="2"/>
</dbReference>
<feature type="compositionally biased region" description="Basic and acidic residues" evidence="15">
    <location>
        <begin position="3946"/>
        <end position="3960"/>
    </location>
</feature>
<dbReference type="InterPro" id="IPR036179">
    <property type="entry name" value="Ig-like_dom_sf"/>
</dbReference>
<dbReference type="PROSITE" id="PS50835">
    <property type="entry name" value="IG_LIKE"/>
    <property type="match status" value="37"/>
</dbReference>
<dbReference type="InterPro" id="IPR003961">
    <property type="entry name" value="FN3_dom"/>
</dbReference>
<dbReference type="EMBL" id="JAWDJR010000008">
    <property type="protein sequence ID" value="KAK9970839.1"/>
    <property type="molecule type" value="Genomic_DNA"/>
</dbReference>
<feature type="domain" description="Protein kinase" evidence="18">
    <location>
        <begin position="6074"/>
        <end position="6333"/>
    </location>
</feature>
<dbReference type="GO" id="GO:0004714">
    <property type="term" value="F:transmembrane receptor protein tyrosine kinase activity"/>
    <property type="evidence" value="ECO:0007669"/>
    <property type="project" value="UniProtKB-EC"/>
</dbReference>
<feature type="region of interest" description="Disordered" evidence="15">
    <location>
        <begin position="3382"/>
        <end position="3466"/>
    </location>
</feature>
<keyword evidence="11" id="KW-0539">Nucleus</keyword>
<feature type="compositionally biased region" description="Polar residues" evidence="15">
    <location>
        <begin position="5733"/>
        <end position="5743"/>
    </location>
</feature>
<evidence type="ECO:0000256" key="15">
    <source>
        <dbReference type="SAM" id="MobiDB-lite"/>
    </source>
</evidence>
<keyword evidence="5" id="KW-0597">Phosphoprotein</keyword>
<feature type="compositionally biased region" description="Polar residues" evidence="15">
    <location>
        <begin position="3426"/>
        <end position="3440"/>
    </location>
</feature>
<evidence type="ECO:0000256" key="13">
    <source>
        <dbReference type="ARBA" id="ARBA00051243"/>
    </source>
</evidence>
<dbReference type="GO" id="GO:0005085">
    <property type="term" value="F:guanyl-nucleotide exchange factor activity"/>
    <property type="evidence" value="ECO:0007669"/>
    <property type="project" value="InterPro"/>
</dbReference>
<feature type="compositionally biased region" description="Polar residues" evidence="15">
    <location>
        <begin position="5557"/>
        <end position="5569"/>
    </location>
</feature>
<feature type="domain" description="DH" evidence="17">
    <location>
        <begin position="4341"/>
        <end position="4523"/>
    </location>
</feature>
<feature type="domain" description="Ig-like" evidence="19">
    <location>
        <begin position="1962"/>
        <end position="2047"/>
    </location>
</feature>
<dbReference type="InterPro" id="IPR001849">
    <property type="entry name" value="PH_domain"/>
</dbReference>
<dbReference type="InterPro" id="IPR000219">
    <property type="entry name" value="DH_dom"/>
</dbReference>
<dbReference type="SUPFAM" id="SSF50729">
    <property type="entry name" value="PH domain-like"/>
    <property type="match status" value="1"/>
</dbReference>
<dbReference type="InterPro" id="IPR036116">
    <property type="entry name" value="FN3_sf"/>
</dbReference>
<dbReference type="FunFam" id="2.60.40.10:FF:000107">
    <property type="entry name" value="Myosin, light chain kinase a"/>
    <property type="match status" value="1"/>
</dbReference>
<dbReference type="Gene3D" id="3.30.200.20">
    <property type="entry name" value="Phosphorylase Kinase, domain 1"/>
    <property type="match status" value="2"/>
</dbReference>
<dbReference type="CDD" id="cd00096">
    <property type="entry name" value="Ig"/>
    <property type="match status" value="15"/>
</dbReference>
<dbReference type="Pfam" id="PF00621">
    <property type="entry name" value="RhoGEF"/>
    <property type="match status" value="1"/>
</dbReference>
<evidence type="ECO:0000256" key="7">
    <source>
        <dbReference type="ARBA" id="ARBA00022741"/>
    </source>
</evidence>
<dbReference type="FunFam" id="2.60.40.10:FF:000050">
    <property type="entry name" value="Titin isoform B"/>
    <property type="match status" value="1"/>
</dbReference>
<feature type="domain" description="Ig-like" evidence="19">
    <location>
        <begin position="1249"/>
        <end position="1333"/>
    </location>
</feature>
<dbReference type="PROSITE" id="PS00107">
    <property type="entry name" value="PROTEIN_KINASE_ATP"/>
    <property type="match status" value="1"/>
</dbReference>
<evidence type="ECO:0000256" key="3">
    <source>
        <dbReference type="ARBA" id="ARBA00006692"/>
    </source>
</evidence>
<feature type="compositionally biased region" description="Basic and acidic residues" evidence="15">
    <location>
        <begin position="3610"/>
        <end position="3629"/>
    </location>
</feature>
<dbReference type="InterPro" id="IPR017441">
    <property type="entry name" value="Protein_kinase_ATP_BS"/>
</dbReference>
<comment type="subcellular location">
    <subcellularLocation>
        <location evidence="2">Cytoplasm</location>
    </subcellularLocation>
    <subcellularLocation>
        <location evidence="1">Nucleus</location>
    </subcellularLocation>
</comment>
<feature type="compositionally biased region" description="Polar residues" evidence="15">
    <location>
        <begin position="4224"/>
        <end position="4233"/>
    </location>
</feature>
<dbReference type="PROSITE" id="PS50011">
    <property type="entry name" value="PROTEIN_KINASE_DOM"/>
    <property type="match status" value="2"/>
</dbReference>
<feature type="binding site" evidence="14">
    <location>
        <position position="5084"/>
    </location>
    <ligand>
        <name>ATP</name>
        <dbReference type="ChEBI" id="CHEBI:30616"/>
    </ligand>
</feature>
<evidence type="ECO:0000259" key="16">
    <source>
        <dbReference type="PROSITE" id="PS50003"/>
    </source>
</evidence>
<feature type="domain" description="Ig-like" evidence="19">
    <location>
        <begin position="2942"/>
        <end position="3026"/>
    </location>
</feature>
<feature type="domain" description="Ig-like" evidence="19">
    <location>
        <begin position="358"/>
        <end position="442"/>
    </location>
</feature>
<dbReference type="SUPFAM" id="SSF48065">
    <property type="entry name" value="DBL homology domain (DH-domain)"/>
    <property type="match status" value="1"/>
</dbReference>
<feature type="domain" description="Ig-like" evidence="19">
    <location>
        <begin position="2853"/>
        <end position="2937"/>
    </location>
</feature>
<dbReference type="GO" id="GO:0005634">
    <property type="term" value="C:nucleus"/>
    <property type="evidence" value="ECO:0007669"/>
    <property type="project" value="UniProtKB-SubCell"/>
</dbReference>
<feature type="region of interest" description="Disordered" evidence="15">
    <location>
        <begin position="5897"/>
        <end position="5917"/>
    </location>
</feature>
<dbReference type="InterPro" id="IPR013783">
    <property type="entry name" value="Ig-like_fold"/>
</dbReference>
<feature type="domain" description="Ig-like" evidence="19">
    <location>
        <begin position="2586"/>
        <end position="2670"/>
    </location>
</feature>
<dbReference type="InterPro" id="IPR011009">
    <property type="entry name" value="Kinase-like_dom_sf"/>
</dbReference>
<dbReference type="Gene3D" id="2.60.40.10">
    <property type="entry name" value="Immunoglobulins"/>
    <property type="match status" value="42"/>
</dbReference>
<evidence type="ECO:0000256" key="14">
    <source>
        <dbReference type="PROSITE-ProRule" id="PRU10141"/>
    </source>
</evidence>
<feature type="domain" description="Ig-like" evidence="19">
    <location>
        <begin position="2"/>
        <end position="86"/>
    </location>
</feature>
<feature type="domain" description="Ig-like" evidence="19">
    <location>
        <begin position="1783"/>
        <end position="1868"/>
    </location>
</feature>
<evidence type="ECO:0000256" key="10">
    <source>
        <dbReference type="ARBA" id="ARBA00023170"/>
    </source>
</evidence>
<feature type="domain" description="Ig-like" evidence="19">
    <location>
        <begin position="2764"/>
        <end position="2848"/>
    </location>
</feature>
<evidence type="ECO:0000256" key="2">
    <source>
        <dbReference type="ARBA" id="ARBA00004496"/>
    </source>
</evidence>
<feature type="domain" description="Fibronectin type-III" evidence="20">
    <location>
        <begin position="5954"/>
        <end position="6046"/>
    </location>
</feature>
<feature type="domain" description="Ig-like" evidence="19">
    <location>
        <begin position="2230"/>
        <end position="2314"/>
    </location>
</feature>
<reference evidence="21 22" key="1">
    <citation type="submission" date="2024-05" db="EMBL/GenBank/DDBJ databases">
        <title>A high-quality chromosomal-level genome assembly of Topmouth culter (Culter alburnus).</title>
        <authorList>
            <person name="Zhao H."/>
        </authorList>
    </citation>
    <scope>NUCLEOTIDE SEQUENCE [LARGE SCALE GENOMIC DNA]</scope>
    <source>
        <strain evidence="21">CATC2023</strain>
        <tissue evidence="21">Muscle</tissue>
    </source>
</reference>
<dbReference type="SMART" id="SM00220">
    <property type="entry name" value="S_TKc"/>
    <property type="match status" value="2"/>
</dbReference>
<dbReference type="InterPro" id="IPR052385">
    <property type="entry name" value="Obscurin/Obscurin-like_Reg"/>
</dbReference>
<dbReference type="GO" id="GO:0045989">
    <property type="term" value="P:positive regulation of striated muscle contraction"/>
    <property type="evidence" value="ECO:0007669"/>
    <property type="project" value="UniProtKB-ARBA"/>
</dbReference>
<comment type="caution">
    <text evidence="21">The sequence shown here is derived from an EMBL/GenBank/DDBJ whole genome shotgun (WGS) entry which is preliminary data.</text>
</comment>
<feature type="compositionally biased region" description="Basic and acidic residues" evidence="15">
    <location>
        <begin position="4167"/>
        <end position="4192"/>
    </location>
</feature>
<feature type="domain" description="Ig-like" evidence="19">
    <location>
        <begin position="4941"/>
        <end position="5029"/>
    </location>
</feature>
<feature type="domain" description="Ig-like" evidence="19">
    <location>
        <begin position="1516"/>
        <end position="1600"/>
    </location>
</feature>
<dbReference type="SUPFAM" id="SSF49265">
    <property type="entry name" value="Fibronectin type III"/>
    <property type="match status" value="1"/>
</dbReference>
<dbReference type="InterPro" id="IPR035899">
    <property type="entry name" value="DBL_dom_sf"/>
</dbReference>
<feature type="domain" description="Ig-like" evidence="19">
    <location>
        <begin position="1694"/>
        <end position="1778"/>
    </location>
</feature>
<name>A0AAW2AB19_CULAL</name>
<feature type="domain" description="Ig-like" evidence="19">
    <location>
        <begin position="448"/>
        <end position="531"/>
    </location>
</feature>
<feature type="compositionally biased region" description="Low complexity" evidence="15">
    <location>
        <begin position="5373"/>
        <end position="5383"/>
    </location>
</feature>
<dbReference type="Pfam" id="PF22697">
    <property type="entry name" value="SOS1_NGEF_PH"/>
    <property type="match status" value="1"/>
</dbReference>
<evidence type="ECO:0000256" key="4">
    <source>
        <dbReference type="ARBA" id="ARBA00022490"/>
    </source>
</evidence>
<keyword evidence="10" id="KW-0675">Receptor</keyword>
<dbReference type="FunFam" id="2.60.40.10:FF:000228">
    <property type="entry name" value="obscurin isoform X4"/>
    <property type="match status" value="12"/>
</dbReference>
<dbReference type="FunFam" id="2.60.40.10:FF:000425">
    <property type="entry name" value="Myosin light chain kinase"/>
    <property type="match status" value="1"/>
</dbReference>
<evidence type="ECO:0000313" key="21">
    <source>
        <dbReference type="EMBL" id="KAK9970839.1"/>
    </source>
</evidence>
<evidence type="ECO:0000259" key="19">
    <source>
        <dbReference type="PROSITE" id="PS50835"/>
    </source>
</evidence>
<dbReference type="PROSITE" id="PS50010">
    <property type="entry name" value="DH_2"/>
    <property type="match status" value="1"/>
</dbReference>
<feature type="domain" description="Ig-like" evidence="19">
    <location>
        <begin position="715"/>
        <end position="806"/>
    </location>
</feature>
<dbReference type="PROSITE" id="PS50853">
    <property type="entry name" value="FN3"/>
    <property type="match status" value="1"/>
</dbReference>
<feature type="domain" description="Ig-like" evidence="19">
    <location>
        <begin position="893"/>
        <end position="977"/>
    </location>
</feature>
<dbReference type="SMART" id="SM00015">
    <property type="entry name" value="IQ"/>
    <property type="match status" value="1"/>
</dbReference>
<dbReference type="CDD" id="cd00099">
    <property type="entry name" value="IgV"/>
    <property type="match status" value="1"/>
</dbReference>
<feature type="region of interest" description="Disordered" evidence="15">
    <location>
        <begin position="5726"/>
        <end position="5871"/>
    </location>
</feature>
<dbReference type="SMART" id="SM00408">
    <property type="entry name" value="IGc2"/>
    <property type="match status" value="37"/>
</dbReference>
<feature type="domain" description="Ig-like" evidence="19">
    <location>
        <begin position="1160"/>
        <end position="1244"/>
    </location>
</feature>
<dbReference type="GO" id="GO:0060298">
    <property type="term" value="P:positive regulation of sarcomere organization"/>
    <property type="evidence" value="ECO:0007669"/>
    <property type="project" value="UniProtKB-ARBA"/>
</dbReference>
<feature type="domain" description="Ig-like" evidence="19">
    <location>
        <begin position="2497"/>
        <end position="2579"/>
    </location>
</feature>
<feature type="domain" description="Protein kinase" evidence="18">
    <location>
        <begin position="5055"/>
        <end position="5308"/>
    </location>
</feature>
<feature type="domain" description="Ig-like" evidence="19">
    <location>
        <begin position="3973"/>
        <end position="4085"/>
    </location>
</feature>
<dbReference type="FunFam" id="1.10.510.10:FF:000519">
    <property type="entry name" value="Obscurin, cytoskeletal calmodulin and titin-interacting RhoGEF"/>
    <property type="match status" value="1"/>
</dbReference>
<feature type="region of interest" description="Disordered" evidence="15">
    <location>
        <begin position="5543"/>
        <end position="5626"/>
    </location>
</feature>
<feature type="compositionally biased region" description="Basic and acidic residues" evidence="15">
    <location>
        <begin position="3400"/>
        <end position="3425"/>
    </location>
</feature>
<feature type="domain" description="Ig-like" evidence="19">
    <location>
        <begin position="179"/>
        <end position="253"/>
    </location>
</feature>
<feature type="domain" description="Ig-like" evidence="19">
    <location>
        <begin position="3120"/>
        <end position="3204"/>
    </location>
</feature>
<dbReference type="InterPro" id="IPR000719">
    <property type="entry name" value="Prot_kinase_dom"/>
</dbReference>
<dbReference type="CDD" id="cd23767">
    <property type="entry name" value="IQCD"/>
    <property type="match status" value="1"/>
</dbReference>
<proteinExistence type="inferred from homology"/>
<feature type="region of interest" description="Disordered" evidence="15">
    <location>
        <begin position="5363"/>
        <end position="5385"/>
    </location>
</feature>
<feature type="domain" description="Ig-like" evidence="19">
    <location>
        <begin position="813"/>
        <end position="887"/>
    </location>
</feature>
<keyword evidence="4" id="KW-0963">Cytoplasm</keyword>
<dbReference type="PROSITE" id="PS00108">
    <property type="entry name" value="PROTEIN_KINASE_ST"/>
    <property type="match status" value="2"/>
</dbReference>
<evidence type="ECO:0000256" key="9">
    <source>
        <dbReference type="ARBA" id="ARBA00023157"/>
    </source>
</evidence>
<dbReference type="InterPro" id="IPR003598">
    <property type="entry name" value="Ig_sub2"/>
</dbReference>
<evidence type="ECO:0000256" key="6">
    <source>
        <dbReference type="ARBA" id="ARBA00022737"/>
    </source>
</evidence>
<keyword evidence="6" id="KW-0677">Repeat</keyword>
<accession>A0AAW2AB19</accession>
<comment type="catalytic activity">
    <reaction evidence="13">
        <text>L-tyrosyl-[protein] + ATP = O-phospho-L-tyrosyl-[protein] + ADP + H(+)</text>
        <dbReference type="Rhea" id="RHEA:10596"/>
        <dbReference type="Rhea" id="RHEA-COMP:10136"/>
        <dbReference type="Rhea" id="RHEA-COMP:20101"/>
        <dbReference type="ChEBI" id="CHEBI:15378"/>
        <dbReference type="ChEBI" id="CHEBI:30616"/>
        <dbReference type="ChEBI" id="CHEBI:46858"/>
        <dbReference type="ChEBI" id="CHEBI:61978"/>
        <dbReference type="ChEBI" id="CHEBI:456216"/>
        <dbReference type="EC" id="2.7.10.1"/>
    </reaction>
</comment>
<feature type="region of interest" description="Disordered" evidence="15">
    <location>
        <begin position="3605"/>
        <end position="3629"/>
    </location>
</feature>
<protein>
    <recommendedName>
        <fullName evidence="23">Obscurin</fullName>
    </recommendedName>
</protein>
<feature type="domain" description="Ig-like" evidence="19">
    <location>
        <begin position="1427"/>
        <end position="1511"/>
    </location>
</feature>
<dbReference type="InterPro" id="IPR007110">
    <property type="entry name" value="Ig-like_dom"/>
</dbReference>
<feature type="domain" description="Ig-like" evidence="19">
    <location>
        <begin position="2675"/>
        <end position="2759"/>
    </location>
</feature>
<dbReference type="FunFam" id="2.60.40.10:FF:001652">
    <property type="entry name" value="Uncharacterized protein"/>
    <property type="match status" value="1"/>
</dbReference>
<dbReference type="GO" id="GO:0055013">
    <property type="term" value="P:cardiac muscle cell development"/>
    <property type="evidence" value="ECO:0007669"/>
    <property type="project" value="UniProtKB-ARBA"/>
</dbReference>
<organism evidence="21 22">
    <name type="scientific">Culter alburnus</name>
    <name type="common">Topmouth culter</name>
    <dbReference type="NCBI Taxonomy" id="194366"/>
    <lineage>
        <taxon>Eukaryota</taxon>
        <taxon>Metazoa</taxon>
        <taxon>Chordata</taxon>
        <taxon>Craniata</taxon>
        <taxon>Vertebrata</taxon>
        <taxon>Euteleostomi</taxon>
        <taxon>Actinopterygii</taxon>
        <taxon>Neopterygii</taxon>
        <taxon>Teleostei</taxon>
        <taxon>Ostariophysi</taxon>
        <taxon>Cypriniformes</taxon>
        <taxon>Xenocyprididae</taxon>
        <taxon>Xenocypridinae</taxon>
        <taxon>Culter</taxon>
    </lineage>
</organism>
<feature type="domain" description="Ig-like" evidence="19">
    <location>
        <begin position="628"/>
        <end position="710"/>
    </location>
</feature>
<feature type="domain" description="Ig-like" evidence="19">
    <location>
        <begin position="4660"/>
        <end position="4751"/>
    </location>
</feature>
<dbReference type="FunFam" id="2.60.40.10:FF:000380">
    <property type="entry name" value="obscurin isoform X3"/>
    <property type="match status" value="1"/>
</dbReference>
<dbReference type="CDD" id="cd13239">
    <property type="entry name" value="PH_Obscurin"/>
    <property type="match status" value="1"/>
</dbReference>
<feature type="domain" description="Ig-like" evidence="19">
    <location>
        <begin position="1071"/>
        <end position="1155"/>
    </location>
</feature>
<dbReference type="FunFam" id="2.60.40.10:FF:000707">
    <property type="entry name" value="Obscurin, cytoskeletal calmodulin and titin-interacting RhoGEF"/>
    <property type="match status" value="8"/>
</dbReference>
<dbReference type="GO" id="GO:0003007">
    <property type="term" value="P:heart morphogenesis"/>
    <property type="evidence" value="ECO:0007669"/>
    <property type="project" value="UniProtKB-ARBA"/>
</dbReference>
<dbReference type="Gene3D" id="1.10.510.10">
    <property type="entry name" value="Transferase(Phosphotransferase) domain 1"/>
    <property type="match status" value="2"/>
</dbReference>
<dbReference type="PROSITE" id="PS50096">
    <property type="entry name" value="IQ"/>
    <property type="match status" value="1"/>
</dbReference>
<dbReference type="PANTHER" id="PTHR35971">
    <property type="entry name" value="SI:DKEY-31G6.6"/>
    <property type="match status" value="1"/>
</dbReference>
<feature type="region of interest" description="Disordered" evidence="15">
    <location>
        <begin position="5444"/>
        <end position="5481"/>
    </location>
</feature>